<dbReference type="GO" id="GO:0005634">
    <property type="term" value="C:nucleus"/>
    <property type="evidence" value="ECO:0007669"/>
    <property type="project" value="TreeGrafter"/>
</dbReference>
<dbReference type="EMBL" id="JARPUR010000007">
    <property type="protein sequence ID" value="KAK4872363.1"/>
    <property type="molecule type" value="Genomic_DNA"/>
</dbReference>
<dbReference type="Pfam" id="PF09814">
    <property type="entry name" value="HECT_2"/>
    <property type="match status" value="1"/>
</dbReference>
<dbReference type="PANTHER" id="PTHR31531:SF2">
    <property type="entry name" value="E3 UBIQUITIN-PROTEIN LIGASE E3D"/>
    <property type="match status" value="1"/>
</dbReference>
<evidence type="ECO:0000256" key="4">
    <source>
        <dbReference type="ARBA" id="ARBA00029737"/>
    </source>
</evidence>
<dbReference type="GO" id="GO:0005829">
    <property type="term" value="C:cytosol"/>
    <property type="evidence" value="ECO:0007669"/>
    <property type="project" value="TreeGrafter"/>
</dbReference>
<accession>A0AAN7P0H9</accession>
<dbReference type="GO" id="GO:0006513">
    <property type="term" value="P:protein monoubiquitination"/>
    <property type="evidence" value="ECO:0007669"/>
    <property type="project" value="TreeGrafter"/>
</dbReference>
<dbReference type="AlphaFoldDB" id="A0AAN7P0H9"/>
<dbReference type="GO" id="GO:0051865">
    <property type="term" value="P:protein autoubiquitination"/>
    <property type="evidence" value="ECO:0007669"/>
    <property type="project" value="TreeGrafter"/>
</dbReference>
<name>A0AAN7P0H9_9COLE</name>
<evidence type="ECO:0000256" key="2">
    <source>
        <dbReference type="ARBA" id="ARBA00012485"/>
    </source>
</evidence>
<dbReference type="EC" id="2.3.2.26" evidence="2"/>
<keyword evidence="10" id="KW-1185">Reference proteome</keyword>
<protein>
    <recommendedName>
        <fullName evidence="3">E3 ubiquitin-protein ligase E3D</fullName>
        <ecNumber evidence="2">2.3.2.26</ecNumber>
    </recommendedName>
    <alternativeName>
        <fullName evidence="6">HECT-type E3 ubiquitin transferase E3D</fullName>
    </alternativeName>
    <alternativeName>
        <fullName evidence="5">UbcH10-binding protein with a HECT-like domain</fullName>
    </alternativeName>
    <alternativeName>
        <fullName evidence="4">Ubiquitin-conjugating enzyme E2C-binding protein</fullName>
    </alternativeName>
</protein>
<evidence type="ECO:0000256" key="5">
    <source>
        <dbReference type="ARBA" id="ARBA00032234"/>
    </source>
</evidence>
<evidence type="ECO:0000256" key="1">
    <source>
        <dbReference type="ARBA" id="ARBA00000885"/>
    </source>
</evidence>
<evidence type="ECO:0000256" key="7">
    <source>
        <dbReference type="ARBA" id="ARBA00053831"/>
    </source>
</evidence>
<evidence type="ECO:0000256" key="8">
    <source>
        <dbReference type="ARBA" id="ARBA00064185"/>
    </source>
</evidence>
<dbReference type="PANTHER" id="PTHR31531">
    <property type="entry name" value="E3 UBIQUITIN-PROTEIN LIGASE E3D FAMILY MEMBER"/>
    <property type="match status" value="1"/>
</dbReference>
<dbReference type="GO" id="GO:0000209">
    <property type="term" value="P:protein polyubiquitination"/>
    <property type="evidence" value="ECO:0007669"/>
    <property type="project" value="TreeGrafter"/>
</dbReference>
<dbReference type="GO" id="GO:0000151">
    <property type="term" value="C:ubiquitin ligase complex"/>
    <property type="evidence" value="ECO:0007669"/>
    <property type="project" value="TreeGrafter"/>
</dbReference>
<gene>
    <name evidence="9" type="ORF">RN001_014392</name>
</gene>
<proteinExistence type="predicted"/>
<comment type="catalytic activity">
    <reaction evidence="1">
        <text>S-ubiquitinyl-[E2 ubiquitin-conjugating enzyme]-L-cysteine + [acceptor protein]-L-lysine = [E2 ubiquitin-conjugating enzyme]-L-cysteine + N(6)-ubiquitinyl-[acceptor protein]-L-lysine.</text>
        <dbReference type="EC" id="2.3.2.26"/>
    </reaction>
</comment>
<comment type="caution">
    <text evidence="9">The sequence shown here is derived from an EMBL/GenBank/DDBJ whole genome shotgun (WGS) entry which is preliminary data.</text>
</comment>
<comment type="subunit">
    <text evidence="8">Interacts with UBE2C/UbcH10 (E2 ubiquitin-conjugating enzyme). In vitro, interacts with cyclin-B.</text>
</comment>
<dbReference type="Proteomes" id="UP001353858">
    <property type="component" value="Unassembled WGS sequence"/>
</dbReference>
<reference evidence="10" key="1">
    <citation type="submission" date="2023-01" db="EMBL/GenBank/DDBJ databases">
        <title>Key to firefly adult light organ development and bioluminescence: homeobox transcription factors regulate luciferase expression and transportation to peroxisome.</title>
        <authorList>
            <person name="Fu X."/>
        </authorList>
    </citation>
    <scope>NUCLEOTIDE SEQUENCE [LARGE SCALE GENOMIC DNA]</scope>
</reference>
<dbReference type="GO" id="GO:0043161">
    <property type="term" value="P:proteasome-mediated ubiquitin-dependent protein catabolic process"/>
    <property type="evidence" value="ECO:0007669"/>
    <property type="project" value="TreeGrafter"/>
</dbReference>
<evidence type="ECO:0000313" key="10">
    <source>
        <dbReference type="Proteomes" id="UP001353858"/>
    </source>
</evidence>
<evidence type="ECO:0000256" key="6">
    <source>
        <dbReference type="ARBA" id="ARBA00032298"/>
    </source>
</evidence>
<evidence type="ECO:0000313" key="9">
    <source>
        <dbReference type="EMBL" id="KAK4872363.1"/>
    </source>
</evidence>
<dbReference type="GO" id="GO:0031624">
    <property type="term" value="F:ubiquitin conjugating enzyme binding"/>
    <property type="evidence" value="ECO:0007669"/>
    <property type="project" value="TreeGrafter"/>
</dbReference>
<evidence type="ECO:0000256" key="3">
    <source>
        <dbReference type="ARBA" id="ARBA00013646"/>
    </source>
</evidence>
<dbReference type="InterPro" id="IPR019193">
    <property type="entry name" value="UBQ-conj_enz_E2-bd_prot"/>
</dbReference>
<sequence length="343" mass="39141">MEIRPRIQSVNVFIKLFKPSRVVVNLDVDNFAVEIGSLKQVVQCGDFRIKPSLVTGLTNIDDQVSFRFATENPQSVSSYELLEVDMRSCTISNPNTTFLSDSVVYNISCSKCSHLLCDNVQFKRVLPLPENLDSSDWFCHSHDKFRLTPKENEIFYSQCFAYLHPKVLQGLKHENLVLKCDKCDLWLGTLQKDAFKIWFNTVTFTSNNIKYISCPLSDCLKTVLVDNAPLYSARVVLRCVNNPVEEILLLWLLEPKLRVKIFSSDGTFEGNVAKVLYKPGCIGSKDVAKWMSDVDITVLDVSKMMIDKLREHLIEMSVYIPRDFSNSNGFLVSYIKLCGDFKN</sequence>
<dbReference type="GO" id="GO:0061630">
    <property type="term" value="F:ubiquitin protein ligase activity"/>
    <property type="evidence" value="ECO:0007669"/>
    <property type="project" value="UniProtKB-EC"/>
</dbReference>
<dbReference type="GO" id="GO:0030332">
    <property type="term" value="F:cyclin binding"/>
    <property type="evidence" value="ECO:0007669"/>
    <property type="project" value="TreeGrafter"/>
</dbReference>
<comment type="function">
    <text evidence="7">E3 ubiquitin-protein ligase which accepts ubiquitin from specific E2 ubiquitin-conjugating enzymes, and transfers it to substrates, generally promoting their degradation by the proteasome. Independently of its E3 ubiquitin-protein ligase activity, acts as an inhibitor of CPSF3 endonuclease activity by blocking CPSF3 active site.</text>
</comment>
<organism evidence="9 10">
    <name type="scientific">Aquatica leii</name>
    <dbReference type="NCBI Taxonomy" id="1421715"/>
    <lineage>
        <taxon>Eukaryota</taxon>
        <taxon>Metazoa</taxon>
        <taxon>Ecdysozoa</taxon>
        <taxon>Arthropoda</taxon>
        <taxon>Hexapoda</taxon>
        <taxon>Insecta</taxon>
        <taxon>Pterygota</taxon>
        <taxon>Neoptera</taxon>
        <taxon>Endopterygota</taxon>
        <taxon>Coleoptera</taxon>
        <taxon>Polyphaga</taxon>
        <taxon>Elateriformia</taxon>
        <taxon>Elateroidea</taxon>
        <taxon>Lampyridae</taxon>
        <taxon>Luciolinae</taxon>
        <taxon>Aquatica</taxon>
    </lineage>
</organism>